<dbReference type="InterPro" id="IPR016047">
    <property type="entry name" value="M23ase_b-sheet_dom"/>
</dbReference>
<keyword evidence="2" id="KW-0812">Transmembrane</keyword>
<organism evidence="4 5">
    <name type="scientific">Clostridium scatologenes</name>
    <dbReference type="NCBI Taxonomy" id="1548"/>
    <lineage>
        <taxon>Bacteria</taxon>
        <taxon>Bacillati</taxon>
        <taxon>Bacillota</taxon>
        <taxon>Clostridia</taxon>
        <taxon>Eubacteriales</taxon>
        <taxon>Clostridiaceae</taxon>
        <taxon>Clostridium</taxon>
    </lineage>
</organism>
<gene>
    <name evidence="4" type="ORF">CSCA_3907</name>
</gene>
<dbReference type="RefSeq" id="WP_029159206.1">
    <property type="nucleotide sequence ID" value="NZ_CP009933.1"/>
</dbReference>
<feature type="compositionally biased region" description="Low complexity" evidence="1">
    <location>
        <begin position="96"/>
        <end position="108"/>
    </location>
</feature>
<sequence length="241" mass="26402">MDKKFLNKVTNFLKKEGFYVILFVCLCIVATVAVLTAKSSKNANNALIQQQNTQAQDKAKKQTAKGNNESSLNYDNALQVKKDSKPQVVVPKSETKSQSVSNSVSTSLSKPVEGSLARAYSEDPVYWESTSSYRPNLGLDIKADLGKPVMAAMDGKIEEIDTATQDGVKVVINHQNGLKTVYSNLDQKIKVSKGQNVTKGTIIGTVGKTTLRSAYEKYGDHLHFEVLKGNGFVDPAKYVKY</sequence>
<accession>A0A0E3M9F6</accession>
<dbReference type="Proteomes" id="UP000033115">
    <property type="component" value="Chromosome"/>
</dbReference>
<evidence type="ECO:0000256" key="2">
    <source>
        <dbReference type="SAM" id="Phobius"/>
    </source>
</evidence>
<dbReference type="EMBL" id="CP009933">
    <property type="protein sequence ID" value="AKA71032.1"/>
    <property type="molecule type" value="Genomic_DNA"/>
</dbReference>
<reference evidence="4 5" key="1">
    <citation type="journal article" date="2015" name="J. Biotechnol.">
        <title>Complete genome sequence of a malodorant-producing acetogen, Clostridium scatologenes ATCC 25775(T).</title>
        <authorList>
            <person name="Zhu Z."/>
            <person name="Guo T."/>
            <person name="Zheng H."/>
            <person name="Song T."/>
            <person name="Ouyang P."/>
            <person name="Xie J."/>
        </authorList>
    </citation>
    <scope>NUCLEOTIDE SEQUENCE [LARGE SCALE GENOMIC DNA]</scope>
    <source>
        <strain evidence="4 5">ATCC 25775</strain>
    </source>
</reference>
<keyword evidence="2" id="KW-1133">Transmembrane helix</keyword>
<feature type="domain" description="M23ase beta-sheet core" evidence="3">
    <location>
        <begin position="135"/>
        <end position="235"/>
    </location>
</feature>
<dbReference type="InterPro" id="IPR050570">
    <property type="entry name" value="Cell_wall_metabolism_enzyme"/>
</dbReference>
<dbReference type="CDD" id="cd12797">
    <property type="entry name" value="M23_peptidase"/>
    <property type="match status" value="1"/>
</dbReference>
<dbReference type="InterPro" id="IPR011055">
    <property type="entry name" value="Dup_hybrid_motif"/>
</dbReference>
<feature type="region of interest" description="Disordered" evidence="1">
    <location>
        <begin position="57"/>
        <end position="108"/>
    </location>
</feature>
<dbReference type="Gene3D" id="2.70.70.10">
    <property type="entry name" value="Glucose Permease (Domain IIA)"/>
    <property type="match status" value="1"/>
</dbReference>
<evidence type="ECO:0000313" key="5">
    <source>
        <dbReference type="Proteomes" id="UP000033115"/>
    </source>
</evidence>
<keyword evidence="5" id="KW-1185">Reference proteome</keyword>
<name>A0A0E3M9F6_CLOSL</name>
<evidence type="ECO:0000256" key="1">
    <source>
        <dbReference type="SAM" id="MobiDB-lite"/>
    </source>
</evidence>
<dbReference type="PANTHER" id="PTHR21666:SF270">
    <property type="entry name" value="MUREIN HYDROLASE ACTIVATOR ENVC"/>
    <property type="match status" value="1"/>
</dbReference>
<dbReference type="HOGENOM" id="CLU_029425_11_1_9"/>
<evidence type="ECO:0000259" key="3">
    <source>
        <dbReference type="Pfam" id="PF01551"/>
    </source>
</evidence>
<protein>
    <submittedName>
        <fullName evidence="4">Peptidase M23</fullName>
    </submittedName>
</protein>
<dbReference type="PANTHER" id="PTHR21666">
    <property type="entry name" value="PEPTIDASE-RELATED"/>
    <property type="match status" value="1"/>
</dbReference>
<dbReference type="GO" id="GO:0004222">
    <property type="term" value="F:metalloendopeptidase activity"/>
    <property type="evidence" value="ECO:0007669"/>
    <property type="project" value="TreeGrafter"/>
</dbReference>
<feature type="compositionally biased region" description="Polar residues" evidence="1">
    <location>
        <begin position="66"/>
        <end position="76"/>
    </location>
</feature>
<evidence type="ECO:0000313" key="4">
    <source>
        <dbReference type="EMBL" id="AKA71032.1"/>
    </source>
</evidence>
<dbReference type="AlphaFoldDB" id="A0A0E3M9F6"/>
<proteinExistence type="predicted"/>
<dbReference type="Pfam" id="PF01551">
    <property type="entry name" value="Peptidase_M23"/>
    <property type="match status" value="1"/>
</dbReference>
<dbReference type="SUPFAM" id="SSF51261">
    <property type="entry name" value="Duplicated hybrid motif"/>
    <property type="match status" value="1"/>
</dbReference>
<dbReference type="STRING" id="1548.CSCA_3907"/>
<feature type="transmembrane region" description="Helical" evidence="2">
    <location>
        <begin position="17"/>
        <end position="37"/>
    </location>
</feature>
<keyword evidence="2" id="KW-0472">Membrane</keyword>
<dbReference type="KEGG" id="csq:CSCA_3907"/>